<reference evidence="1 2" key="1">
    <citation type="journal article" date="2018" name="Plant J.">
        <title>Genome sequences of Chlorella sorokiniana UTEX 1602 and Micractinium conductrix SAG 241.80: implications to maltose excretion by a green alga.</title>
        <authorList>
            <person name="Arriola M.B."/>
            <person name="Velmurugan N."/>
            <person name="Zhang Y."/>
            <person name="Plunkett M.H."/>
            <person name="Hondzo H."/>
            <person name="Barney B.M."/>
        </authorList>
    </citation>
    <scope>NUCLEOTIDE SEQUENCE [LARGE SCALE GENOMIC DNA]</scope>
    <source>
        <strain evidence="2">UTEX 1602</strain>
    </source>
</reference>
<dbReference type="Proteomes" id="UP000239899">
    <property type="component" value="Unassembled WGS sequence"/>
</dbReference>
<proteinExistence type="predicted"/>
<dbReference type="AlphaFoldDB" id="A0A2P6U5I7"/>
<evidence type="ECO:0000313" key="1">
    <source>
        <dbReference type="EMBL" id="PRW61581.1"/>
    </source>
</evidence>
<name>A0A2P6U5I7_CHLSO</name>
<keyword evidence="2" id="KW-1185">Reference proteome</keyword>
<evidence type="ECO:0000313" key="2">
    <source>
        <dbReference type="Proteomes" id="UP000239899"/>
    </source>
</evidence>
<accession>A0A2P6U5I7</accession>
<organism evidence="1 2">
    <name type="scientific">Chlorella sorokiniana</name>
    <name type="common">Freshwater green alga</name>
    <dbReference type="NCBI Taxonomy" id="3076"/>
    <lineage>
        <taxon>Eukaryota</taxon>
        <taxon>Viridiplantae</taxon>
        <taxon>Chlorophyta</taxon>
        <taxon>core chlorophytes</taxon>
        <taxon>Trebouxiophyceae</taxon>
        <taxon>Chlorellales</taxon>
        <taxon>Chlorellaceae</taxon>
        <taxon>Chlorella clade</taxon>
        <taxon>Chlorella</taxon>
    </lineage>
</organism>
<dbReference type="EMBL" id="LHPG02000001">
    <property type="protein sequence ID" value="PRW61581.1"/>
    <property type="molecule type" value="Genomic_DNA"/>
</dbReference>
<protein>
    <submittedName>
        <fullName evidence="1">Uncharacterized protein</fullName>
    </submittedName>
</protein>
<comment type="caution">
    <text evidence="1">The sequence shown here is derived from an EMBL/GenBank/DDBJ whole genome shotgun (WGS) entry which is preliminary data.</text>
</comment>
<sequence length="414" mass="43726">MGTLCMQALALSWKQSGGLPPGAQADLRDSTWSKINDASFVGVYVLTNTRYLAVGQLGTSFNNLRGRRLFTGGPAGTGFAWTSALSRPNVAGAAAVDVRGVAPFEGGAFVLGNAVWEDGRGGLIDTDPNAPPGPTMRDTIQYIWRYDAATNTFTEVLSNKYNKAGVGPGSGTPYIVSIAAAGRNLAWAAWIGKIFGARPTDPTQHFDGQVTAWDGTRWTTIRPGQNAGESGFELFGLSPNQLWMTQIGSILRYYNGQEWTELLPFTPGVARNLKLSMASTPGSLVVLDPRAERTAGTFRGVVAEHVWRWDAGTGQLAYNQFKAPDGSEPSGGDVSTSSSGLTAMVWGRKSQTNLLESIVEFKGQVLGTGGWGPIDSVLCTTNSTAGPCSVVNLVALPSSAVLVSEDAGGVYYLA</sequence>
<gene>
    <name evidence="1" type="ORF">C2E21_0562</name>
</gene>